<dbReference type="Gene3D" id="3.30.710.10">
    <property type="entry name" value="Potassium Channel Kv1.1, Chain A"/>
    <property type="match status" value="1"/>
</dbReference>
<evidence type="ECO:0000313" key="1">
    <source>
        <dbReference type="EMBL" id="KAJ7604983.1"/>
    </source>
</evidence>
<dbReference type="AlphaFoldDB" id="A0AAD7AZ33"/>
<name>A0AAD7AZ33_9AGAR</name>
<evidence type="ECO:0000313" key="3">
    <source>
        <dbReference type="Proteomes" id="UP001221142"/>
    </source>
</evidence>
<dbReference type="Proteomes" id="UP001221142">
    <property type="component" value="Unassembled WGS sequence"/>
</dbReference>
<comment type="caution">
    <text evidence="1">The sequence shown here is derived from an EMBL/GenBank/DDBJ whole genome shotgun (WGS) entry which is preliminary data.</text>
</comment>
<dbReference type="EMBL" id="JARKIF010000029">
    <property type="protein sequence ID" value="KAJ7612975.1"/>
    <property type="molecule type" value="Genomic_DNA"/>
</dbReference>
<protein>
    <recommendedName>
        <fullName evidence="4">BTB domain-containing protein</fullName>
    </recommendedName>
</protein>
<proteinExistence type="predicted"/>
<organism evidence="1 3">
    <name type="scientific">Roridomyces roridus</name>
    <dbReference type="NCBI Taxonomy" id="1738132"/>
    <lineage>
        <taxon>Eukaryota</taxon>
        <taxon>Fungi</taxon>
        <taxon>Dikarya</taxon>
        <taxon>Basidiomycota</taxon>
        <taxon>Agaricomycotina</taxon>
        <taxon>Agaricomycetes</taxon>
        <taxon>Agaricomycetidae</taxon>
        <taxon>Agaricales</taxon>
        <taxon>Marasmiineae</taxon>
        <taxon>Mycenaceae</taxon>
        <taxon>Roridomyces</taxon>
    </lineage>
</organism>
<keyword evidence="3" id="KW-1185">Reference proteome</keyword>
<sequence>MATIPDNFHASFADKTADVALHSVEGTVYLVHSIILRNTSSFFRTMLSLPQPADSKAPHDIPVGEKDVVLERVLRLMCGMEIPRWSSLDEIESVLTLIEKWEAPGPLSVVRTAVTSTHFADEPLRLYVLTSHFGWEEESKQVLTETLKLMLLNGEHDSLLCRLSSRSLLKIVTFHDRCKTRFRDALNGGELFSAGNEEPRICGCGKRTDNTTWRALKAKLLTEFEKRPLGDQILVDMSAWPEAAACWREKCGCGTQYYDQVATVRNIKESITNSINLSLAG</sequence>
<dbReference type="InterPro" id="IPR011333">
    <property type="entry name" value="SKP1/BTB/POZ_sf"/>
</dbReference>
<gene>
    <name evidence="2" type="ORF">FB45DRAFT_802906</name>
    <name evidence="1" type="ORF">FB45DRAFT_849604</name>
</gene>
<dbReference type="EMBL" id="JARKIF010000084">
    <property type="protein sequence ID" value="KAJ7604983.1"/>
    <property type="molecule type" value="Genomic_DNA"/>
</dbReference>
<accession>A0AAD7AZ33</accession>
<evidence type="ECO:0008006" key="4">
    <source>
        <dbReference type="Google" id="ProtNLM"/>
    </source>
</evidence>
<dbReference type="CDD" id="cd18186">
    <property type="entry name" value="BTB_POZ_ZBTB_KLHL-like"/>
    <property type="match status" value="1"/>
</dbReference>
<evidence type="ECO:0000313" key="2">
    <source>
        <dbReference type="EMBL" id="KAJ7612975.1"/>
    </source>
</evidence>
<reference evidence="1" key="1">
    <citation type="submission" date="2023-03" db="EMBL/GenBank/DDBJ databases">
        <title>Massive genome expansion in bonnet fungi (Mycena s.s.) driven by repeated elements and novel gene families across ecological guilds.</title>
        <authorList>
            <consortium name="Lawrence Berkeley National Laboratory"/>
            <person name="Harder C.B."/>
            <person name="Miyauchi S."/>
            <person name="Viragh M."/>
            <person name="Kuo A."/>
            <person name="Thoen E."/>
            <person name="Andreopoulos B."/>
            <person name="Lu D."/>
            <person name="Skrede I."/>
            <person name="Drula E."/>
            <person name="Henrissat B."/>
            <person name="Morin E."/>
            <person name="Kohler A."/>
            <person name="Barry K."/>
            <person name="LaButti K."/>
            <person name="Morin E."/>
            <person name="Salamov A."/>
            <person name="Lipzen A."/>
            <person name="Mereny Z."/>
            <person name="Hegedus B."/>
            <person name="Baldrian P."/>
            <person name="Stursova M."/>
            <person name="Weitz H."/>
            <person name="Taylor A."/>
            <person name="Grigoriev I.V."/>
            <person name="Nagy L.G."/>
            <person name="Martin F."/>
            <person name="Kauserud H."/>
        </authorList>
    </citation>
    <scope>NUCLEOTIDE SEQUENCE</scope>
    <source>
        <strain evidence="1">9284</strain>
    </source>
</reference>